<dbReference type="InterPro" id="IPR000537">
    <property type="entry name" value="UbiA_prenyltransferase"/>
</dbReference>
<evidence type="ECO:0000313" key="6">
    <source>
        <dbReference type="EMBL" id="MEX6687845.1"/>
    </source>
</evidence>
<feature type="transmembrane region" description="Helical" evidence="5">
    <location>
        <begin position="84"/>
        <end position="107"/>
    </location>
</feature>
<dbReference type="Pfam" id="PF01040">
    <property type="entry name" value="UbiA"/>
    <property type="match status" value="1"/>
</dbReference>
<feature type="transmembrane region" description="Helical" evidence="5">
    <location>
        <begin position="169"/>
        <end position="188"/>
    </location>
</feature>
<sequence length="341" mass="38851">MRNIFAVIRANAWWEYKIPPMLAVVYMVMIQSQIPFFKVLQLMSIPAIAVVLGAIYVSLLNDATDVSEDLKAGKKNGMIGYTAIQRIGIVSFPVILGFCIVAMSGSLFSWQNLFYLAAHISFTLYSLPPFRLKKRGVAGLIAEALGSEMLPVLFLVSCFYRDAKLEIQPLLFVFLGTWFFCFGLRGILWHQLDDSENDKVSGLQTVVQQISKPRLSRIGICIVTIEVAAFLAYVICNQLFLVIPGLIFYLIYIQLLAKKNGVEQTIIRPRIKPYRIFLFDYYRIFFPLFLLVAGMLNGLVNVFGLLFHLFLFQSTITSIFKEVRQLWRAVLSDILLQVKDR</sequence>
<organism evidence="6 7">
    <name type="scientific">Danxiaibacter flavus</name>
    <dbReference type="NCBI Taxonomy" id="3049108"/>
    <lineage>
        <taxon>Bacteria</taxon>
        <taxon>Pseudomonadati</taxon>
        <taxon>Bacteroidota</taxon>
        <taxon>Chitinophagia</taxon>
        <taxon>Chitinophagales</taxon>
        <taxon>Chitinophagaceae</taxon>
        <taxon>Danxiaibacter</taxon>
    </lineage>
</organism>
<accession>A0ABV3ZE32</accession>
<proteinExistence type="predicted"/>
<feature type="transmembrane region" description="Helical" evidence="5">
    <location>
        <begin position="21"/>
        <end position="37"/>
    </location>
</feature>
<keyword evidence="4 5" id="KW-0472">Membrane</keyword>
<evidence type="ECO:0008006" key="8">
    <source>
        <dbReference type="Google" id="ProtNLM"/>
    </source>
</evidence>
<evidence type="ECO:0000256" key="1">
    <source>
        <dbReference type="ARBA" id="ARBA00004141"/>
    </source>
</evidence>
<dbReference type="Proteomes" id="UP001560573">
    <property type="component" value="Unassembled WGS sequence"/>
</dbReference>
<feature type="transmembrane region" description="Helical" evidence="5">
    <location>
        <begin position="278"/>
        <end position="296"/>
    </location>
</feature>
<evidence type="ECO:0000256" key="4">
    <source>
        <dbReference type="ARBA" id="ARBA00023136"/>
    </source>
</evidence>
<name>A0ABV3ZE32_9BACT</name>
<evidence type="ECO:0000313" key="7">
    <source>
        <dbReference type="Proteomes" id="UP001560573"/>
    </source>
</evidence>
<feature type="transmembrane region" description="Helical" evidence="5">
    <location>
        <begin position="239"/>
        <end position="257"/>
    </location>
</feature>
<dbReference type="RefSeq" id="WP_369329249.1">
    <property type="nucleotide sequence ID" value="NZ_JAULBC010000002.1"/>
</dbReference>
<gene>
    <name evidence="6" type="ORF">QTN47_10090</name>
</gene>
<keyword evidence="2 5" id="KW-0812">Transmembrane</keyword>
<comment type="subcellular location">
    <subcellularLocation>
        <location evidence="1">Membrane</location>
        <topology evidence="1">Multi-pass membrane protein</topology>
    </subcellularLocation>
</comment>
<dbReference type="EMBL" id="JAULBC010000002">
    <property type="protein sequence ID" value="MEX6687845.1"/>
    <property type="molecule type" value="Genomic_DNA"/>
</dbReference>
<evidence type="ECO:0000256" key="2">
    <source>
        <dbReference type="ARBA" id="ARBA00022692"/>
    </source>
</evidence>
<feature type="transmembrane region" description="Helical" evidence="5">
    <location>
        <begin position="137"/>
        <end position="157"/>
    </location>
</feature>
<evidence type="ECO:0000256" key="5">
    <source>
        <dbReference type="SAM" id="Phobius"/>
    </source>
</evidence>
<comment type="caution">
    <text evidence="6">The sequence shown here is derived from an EMBL/GenBank/DDBJ whole genome shotgun (WGS) entry which is preliminary data.</text>
</comment>
<keyword evidence="3 5" id="KW-1133">Transmembrane helix</keyword>
<feature type="transmembrane region" description="Helical" evidence="5">
    <location>
        <begin position="43"/>
        <end position="63"/>
    </location>
</feature>
<keyword evidence="7" id="KW-1185">Reference proteome</keyword>
<evidence type="ECO:0000256" key="3">
    <source>
        <dbReference type="ARBA" id="ARBA00022989"/>
    </source>
</evidence>
<protein>
    <recommendedName>
        <fullName evidence="8">Prenyltransferase</fullName>
    </recommendedName>
</protein>
<reference evidence="6 7" key="1">
    <citation type="submission" date="2023-07" db="EMBL/GenBank/DDBJ databases">
        <authorList>
            <person name="Lian W.-H."/>
        </authorList>
    </citation>
    <scope>NUCLEOTIDE SEQUENCE [LARGE SCALE GENOMIC DNA]</scope>
    <source>
        <strain evidence="6 7">SYSU DXS3180</strain>
    </source>
</reference>